<keyword evidence="3" id="KW-1185">Reference proteome</keyword>
<dbReference type="SUPFAM" id="SSF54427">
    <property type="entry name" value="NTF2-like"/>
    <property type="match status" value="1"/>
</dbReference>
<sequence length="129" mass="14784">MLSTQTKDQIEDLLDQFTAAWERRDIPAILGISADDIMGYDPGDDWRVHNRREFEAVLRKRYAMAETFSLRRGACTIKAEGMIAWVIGDLVLTIDEEVLPCRFTMVLRGTGHRWVVVQYHLSRSAPSNT</sequence>
<dbReference type="Pfam" id="PF13474">
    <property type="entry name" value="SnoaL_3"/>
    <property type="match status" value="1"/>
</dbReference>
<protein>
    <recommendedName>
        <fullName evidence="1">SnoaL-like domain-containing protein</fullName>
    </recommendedName>
</protein>
<comment type="caution">
    <text evidence="2">The sequence shown here is derived from an EMBL/GenBank/DDBJ whole genome shotgun (WGS) entry which is preliminary data.</text>
</comment>
<dbReference type="Proteomes" id="UP000730161">
    <property type="component" value="Unassembled WGS sequence"/>
</dbReference>
<dbReference type="InterPro" id="IPR037401">
    <property type="entry name" value="SnoaL-like"/>
</dbReference>
<proteinExistence type="predicted"/>
<organism evidence="2 3">
    <name type="scientific">Methanocalculus chunghsingensis</name>
    <dbReference type="NCBI Taxonomy" id="156457"/>
    <lineage>
        <taxon>Archaea</taxon>
        <taxon>Methanobacteriati</taxon>
        <taxon>Methanobacteriota</taxon>
        <taxon>Stenosarchaea group</taxon>
        <taxon>Methanomicrobia</taxon>
        <taxon>Methanomicrobiales</taxon>
        <taxon>Methanocalculaceae</taxon>
        <taxon>Methanocalculus</taxon>
    </lineage>
</organism>
<evidence type="ECO:0000259" key="1">
    <source>
        <dbReference type="Pfam" id="PF13474"/>
    </source>
</evidence>
<dbReference type="EMBL" id="JWHL01000002">
    <property type="protein sequence ID" value="MBR1368422.1"/>
    <property type="molecule type" value="Genomic_DNA"/>
</dbReference>
<evidence type="ECO:0000313" key="3">
    <source>
        <dbReference type="Proteomes" id="UP000730161"/>
    </source>
</evidence>
<evidence type="ECO:0000313" key="2">
    <source>
        <dbReference type="EMBL" id="MBR1368422.1"/>
    </source>
</evidence>
<reference evidence="2" key="1">
    <citation type="submission" date="2014-12" db="EMBL/GenBank/DDBJ databases">
        <authorList>
            <person name="Huang H.-H."/>
            <person name="Chen S.-C."/>
            <person name="Lai M.-C."/>
        </authorList>
    </citation>
    <scope>NUCLEOTIDE SEQUENCE</scope>
    <source>
        <strain evidence="2">K1F9705b</strain>
    </source>
</reference>
<name>A0A8J7W956_9EURY</name>
<dbReference type="AlphaFoldDB" id="A0A8J7W956"/>
<dbReference type="OrthoDB" id="116758at2157"/>
<gene>
    <name evidence="2" type="ORF">RJ53_02460</name>
</gene>
<accession>A0A8J7W956</accession>
<dbReference type="Gene3D" id="3.10.450.50">
    <property type="match status" value="1"/>
</dbReference>
<dbReference type="InterPro" id="IPR032710">
    <property type="entry name" value="NTF2-like_dom_sf"/>
</dbReference>
<feature type="domain" description="SnoaL-like" evidence="1">
    <location>
        <begin position="10"/>
        <end position="122"/>
    </location>
</feature>
<dbReference type="RefSeq" id="WP_211530033.1">
    <property type="nucleotide sequence ID" value="NZ_JWHL01000002.1"/>
</dbReference>